<dbReference type="InterPro" id="IPR043128">
    <property type="entry name" value="Rev_trsase/Diguanyl_cyclase"/>
</dbReference>
<keyword evidence="1" id="KW-0472">Membrane</keyword>
<evidence type="ECO:0000259" key="2">
    <source>
        <dbReference type="PROSITE" id="PS50883"/>
    </source>
</evidence>
<evidence type="ECO:0000259" key="4">
    <source>
        <dbReference type="PROSITE" id="PS50887"/>
    </source>
</evidence>
<evidence type="ECO:0000259" key="3">
    <source>
        <dbReference type="PROSITE" id="PS50885"/>
    </source>
</evidence>
<dbReference type="PANTHER" id="PTHR44757">
    <property type="entry name" value="DIGUANYLATE CYCLASE DGCP"/>
    <property type="match status" value="1"/>
</dbReference>
<dbReference type="Proteomes" id="UP000290759">
    <property type="component" value="Unassembled WGS sequence"/>
</dbReference>
<proteinExistence type="predicted"/>
<dbReference type="InterPro" id="IPR000160">
    <property type="entry name" value="GGDEF_dom"/>
</dbReference>
<dbReference type="SUPFAM" id="SSF141868">
    <property type="entry name" value="EAL domain-like"/>
    <property type="match status" value="1"/>
</dbReference>
<evidence type="ECO:0000313" key="5">
    <source>
        <dbReference type="EMBL" id="RYC29616.1"/>
    </source>
</evidence>
<dbReference type="CDD" id="cd06225">
    <property type="entry name" value="HAMP"/>
    <property type="match status" value="1"/>
</dbReference>
<dbReference type="GO" id="GO:0007165">
    <property type="term" value="P:signal transduction"/>
    <property type="evidence" value="ECO:0007669"/>
    <property type="project" value="InterPro"/>
</dbReference>
<protein>
    <submittedName>
        <fullName evidence="5">EAL domain-containing protein</fullName>
    </submittedName>
</protein>
<dbReference type="SUPFAM" id="SSF55073">
    <property type="entry name" value="Nucleotide cyclase"/>
    <property type="match status" value="1"/>
</dbReference>
<evidence type="ECO:0000313" key="6">
    <source>
        <dbReference type="Proteomes" id="UP000290759"/>
    </source>
</evidence>
<feature type="domain" description="EAL" evidence="2">
    <location>
        <begin position="682"/>
        <end position="932"/>
    </location>
</feature>
<dbReference type="PROSITE" id="PS50885">
    <property type="entry name" value="HAMP"/>
    <property type="match status" value="1"/>
</dbReference>
<accession>A0A4Q2U4A5</accession>
<feature type="domain" description="HAMP" evidence="3">
    <location>
        <begin position="203"/>
        <end position="255"/>
    </location>
</feature>
<keyword evidence="6" id="KW-1185">Reference proteome</keyword>
<dbReference type="InterPro" id="IPR029787">
    <property type="entry name" value="Nucleotide_cyclase"/>
</dbReference>
<dbReference type="OrthoDB" id="9814202at2"/>
<keyword evidence="1" id="KW-1133">Transmembrane helix</keyword>
<dbReference type="SMART" id="SM00052">
    <property type="entry name" value="EAL"/>
    <property type="match status" value="1"/>
</dbReference>
<feature type="domain" description="GGDEF" evidence="4">
    <location>
        <begin position="539"/>
        <end position="673"/>
    </location>
</feature>
<dbReference type="InterPro" id="IPR003660">
    <property type="entry name" value="HAMP_dom"/>
</dbReference>
<dbReference type="SMART" id="SM00267">
    <property type="entry name" value="GGDEF"/>
    <property type="match status" value="1"/>
</dbReference>
<dbReference type="SMART" id="SM00304">
    <property type="entry name" value="HAMP"/>
    <property type="match status" value="1"/>
</dbReference>
<reference evidence="5 6" key="2">
    <citation type="submission" date="2019-02" db="EMBL/GenBank/DDBJ databases">
        <title>'Lichenibacterium ramalinii' gen. nov. sp. nov., 'Lichenibacterium minor' gen. nov. sp. nov.</title>
        <authorList>
            <person name="Pankratov T."/>
        </authorList>
    </citation>
    <scope>NUCLEOTIDE SEQUENCE [LARGE SCALE GENOMIC DNA]</scope>
    <source>
        <strain evidence="5 6">RmlP026</strain>
    </source>
</reference>
<dbReference type="RefSeq" id="WP_129229227.1">
    <property type="nucleotide sequence ID" value="NZ_QYBB01000045.1"/>
</dbReference>
<gene>
    <name evidence="5" type="ORF">D3273_22950</name>
</gene>
<feature type="transmembrane region" description="Helical" evidence="1">
    <location>
        <begin position="12"/>
        <end position="34"/>
    </location>
</feature>
<dbReference type="GO" id="GO:0016020">
    <property type="term" value="C:membrane"/>
    <property type="evidence" value="ECO:0007669"/>
    <property type="project" value="InterPro"/>
</dbReference>
<organism evidence="5 6">
    <name type="scientific">Lichenibacterium minor</name>
    <dbReference type="NCBI Taxonomy" id="2316528"/>
    <lineage>
        <taxon>Bacteria</taxon>
        <taxon>Pseudomonadati</taxon>
        <taxon>Pseudomonadota</taxon>
        <taxon>Alphaproteobacteria</taxon>
        <taxon>Hyphomicrobiales</taxon>
        <taxon>Lichenihabitantaceae</taxon>
        <taxon>Lichenibacterium</taxon>
    </lineage>
</organism>
<dbReference type="Gene3D" id="3.30.450.20">
    <property type="entry name" value="PAS domain"/>
    <property type="match status" value="1"/>
</dbReference>
<dbReference type="Pfam" id="PF00563">
    <property type="entry name" value="EAL"/>
    <property type="match status" value="1"/>
</dbReference>
<dbReference type="Pfam" id="PF12860">
    <property type="entry name" value="PAS_7"/>
    <property type="match status" value="1"/>
</dbReference>
<dbReference type="AlphaFoldDB" id="A0A4Q2U4A5"/>
<reference evidence="5 6" key="1">
    <citation type="submission" date="2018-12" db="EMBL/GenBank/DDBJ databases">
        <authorList>
            <person name="Grouzdev D.S."/>
            <person name="Krutkina M.S."/>
        </authorList>
    </citation>
    <scope>NUCLEOTIDE SEQUENCE [LARGE SCALE GENOMIC DNA]</scope>
    <source>
        <strain evidence="5 6">RmlP026</strain>
    </source>
</reference>
<dbReference type="Gene3D" id="6.10.340.10">
    <property type="match status" value="1"/>
</dbReference>
<keyword evidence="1" id="KW-0812">Transmembrane</keyword>
<dbReference type="Pfam" id="PF00990">
    <property type="entry name" value="GGDEF"/>
    <property type="match status" value="1"/>
</dbReference>
<dbReference type="Gene3D" id="3.30.70.270">
    <property type="match status" value="1"/>
</dbReference>
<dbReference type="SUPFAM" id="SSF158472">
    <property type="entry name" value="HAMP domain-like"/>
    <property type="match status" value="1"/>
</dbReference>
<dbReference type="Gene3D" id="3.20.20.450">
    <property type="entry name" value="EAL domain"/>
    <property type="match status" value="1"/>
</dbReference>
<dbReference type="NCBIfam" id="TIGR00254">
    <property type="entry name" value="GGDEF"/>
    <property type="match status" value="1"/>
</dbReference>
<dbReference type="InterPro" id="IPR035919">
    <property type="entry name" value="EAL_sf"/>
</dbReference>
<evidence type="ECO:0000256" key="1">
    <source>
        <dbReference type="SAM" id="Phobius"/>
    </source>
</evidence>
<dbReference type="InterPro" id="IPR052155">
    <property type="entry name" value="Biofilm_reg_signaling"/>
</dbReference>
<dbReference type="PANTHER" id="PTHR44757:SF2">
    <property type="entry name" value="BIOFILM ARCHITECTURE MAINTENANCE PROTEIN MBAA"/>
    <property type="match status" value="1"/>
</dbReference>
<dbReference type="CDD" id="cd01948">
    <property type="entry name" value="EAL"/>
    <property type="match status" value="1"/>
</dbReference>
<dbReference type="PROSITE" id="PS50887">
    <property type="entry name" value="GGDEF"/>
    <property type="match status" value="1"/>
</dbReference>
<comment type="caution">
    <text evidence="5">The sequence shown here is derived from an EMBL/GenBank/DDBJ whole genome shotgun (WGS) entry which is preliminary data.</text>
</comment>
<dbReference type="EMBL" id="QYBB01000045">
    <property type="protein sequence ID" value="RYC29616.1"/>
    <property type="molecule type" value="Genomic_DNA"/>
</dbReference>
<name>A0A4Q2U4A5_9HYPH</name>
<dbReference type="InterPro" id="IPR001633">
    <property type="entry name" value="EAL_dom"/>
</dbReference>
<sequence length="939" mass="100191">MKSLLGRRTIGGKVALAFMMTGLVTALVALGSVWETRRSGEIALKAYTETVTAISFARAVASDFGGMRVEAEHGLHAAPAVQERTAKLVDALHASFLRDLGTASASSDNQEVAATAGELRIVEAAWNKAMRDTRTGVDASEAMEKTAHEVEKGIDTLSYLVARKASVNRDDALAMVQSGMTFAISSSAAALVVCAVTSLLIGRSLTGPLKTNVLFARKVAGGVHDAEPPRPSNDEFGDLTRSVTTMRDKLVAALRYQQDLGKLSQERIGLALEGAAEGVLVVAGDGVVQVANGSLLGLLGVAPGSFTVGSTLPLLEAAVQAAGGAGLTVLSDASAEGEDDFERQLDAGRCVRVSRRRTAEGSLVAVLADVSEERRQRDALAAAKHDLDGALASMSQGLAVFGPDGALRLSNERFRALTGTIGSDLAPTTLHGDLAMIAARFRGADERGAARFAAIEAAWARKRGATKRIVAGEGFAMSVAQVRMPDDGFLITIEDVTQQKVAEDRVRFLADHDGLTGLPNRQVMRAKLDEALTAARRGRGFAYHALDLDRFKTINDTMGHAAGDDLLIQVAKRLRSCVEIGDMIARLGGDEFAILQLCAEPDNEAVVSLATRVIATLEAPYVVMGREVTVGASIGIACIPVNGSTAHEIATAADQALYKSKEDGRGRHTFFVQEIDERVRRRRDIETELRSALALRQIELHYQPLLDAASMRIGGFEALMRWRHPRLGMVSPAEFIPIAEESGIIRDLGAWAMREACREAAAWTDEAYVAVNVSAVQLSDPQFRSLVVEALAKAGLPSKRLELEITESSLVEEASKTTSIMRDIGATGVGFALDDFGTGWSSLSMLHAFPFTRIKVDRSFVNDLDAGRGAEQIVRAVMLLAKAFSMKVTAEGVETRRQLAFLEEVGVDVIQGWLVGRPVTAREVPAILALHNKALAAVA</sequence>
<dbReference type="CDD" id="cd01949">
    <property type="entry name" value="GGDEF"/>
    <property type="match status" value="1"/>
</dbReference>
<dbReference type="PROSITE" id="PS50883">
    <property type="entry name" value="EAL"/>
    <property type="match status" value="1"/>
</dbReference>